<dbReference type="Pfam" id="PF08241">
    <property type="entry name" value="Methyltransf_11"/>
    <property type="match status" value="1"/>
</dbReference>
<evidence type="ECO:0000313" key="2">
    <source>
        <dbReference type="EMBL" id="CAA9380870.1"/>
    </source>
</evidence>
<dbReference type="Gene3D" id="3.40.50.150">
    <property type="entry name" value="Vaccinia Virus protein VP39"/>
    <property type="match status" value="1"/>
</dbReference>
<proteinExistence type="predicted"/>
<protein>
    <recommendedName>
        <fullName evidence="1">Methyltransferase type 11 domain-containing protein</fullName>
    </recommendedName>
</protein>
<dbReference type="EMBL" id="CADCUN010000094">
    <property type="protein sequence ID" value="CAA9380870.1"/>
    <property type="molecule type" value="Genomic_DNA"/>
</dbReference>
<gene>
    <name evidence="2" type="ORF">AVDCRST_MAG60-879</name>
</gene>
<dbReference type="InterPro" id="IPR050508">
    <property type="entry name" value="Methyltransf_Superfamily"/>
</dbReference>
<dbReference type="InterPro" id="IPR029063">
    <property type="entry name" value="SAM-dependent_MTases_sf"/>
</dbReference>
<sequence length="296" mass="31815">MTVHQHPLAYLLGLEGIALMRAFAGEHDAAFTRARIEEVRALLDRAEDFGDGVDLQPIPVAEGYDSWAPRYDGPGNPFFALDESVLLPLIDTLPPGDAVDVMCGTGRYAAHLAQRGHRVRGYDSSPGMLAVARAALPDVELVVGDVADLPAADDSADLVVNALAINHVDDLGPALAETARVLRPGGRLLLCSMPGYFLGSRLSPLLERDSRGEIGYIPEWDHSTGEILRAALGAGFAVLDCQELVAAVSADEYDGAPEPTPGRAMSIWDLHPWVPVAASAVRDDRVCLVVWHFRLR</sequence>
<organism evidence="2">
    <name type="scientific">uncultured Nocardioides sp</name>
    <dbReference type="NCBI Taxonomy" id="198441"/>
    <lineage>
        <taxon>Bacteria</taxon>
        <taxon>Bacillati</taxon>
        <taxon>Actinomycetota</taxon>
        <taxon>Actinomycetes</taxon>
        <taxon>Propionibacteriales</taxon>
        <taxon>Nocardioidaceae</taxon>
        <taxon>Nocardioides</taxon>
        <taxon>environmental samples</taxon>
    </lineage>
</organism>
<name>A0A6J4NEV0_9ACTN</name>
<dbReference type="PANTHER" id="PTHR42912">
    <property type="entry name" value="METHYLTRANSFERASE"/>
    <property type="match status" value="1"/>
</dbReference>
<dbReference type="SUPFAM" id="SSF53335">
    <property type="entry name" value="S-adenosyl-L-methionine-dependent methyltransferases"/>
    <property type="match status" value="1"/>
</dbReference>
<feature type="domain" description="Methyltransferase type 11" evidence="1">
    <location>
        <begin position="100"/>
        <end position="189"/>
    </location>
</feature>
<reference evidence="2" key="1">
    <citation type="submission" date="2020-02" db="EMBL/GenBank/DDBJ databases">
        <authorList>
            <person name="Meier V. D."/>
        </authorList>
    </citation>
    <scope>NUCLEOTIDE SEQUENCE</scope>
    <source>
        <strain evidence="2">AVDCRST_MAG60</strain>
    </source>
</reference>
<dbReference type="GO" id="GO:0008757">
    <property type="term" value="F:S-adenosylmethionine-dependent methyltransferase activity"/>
    <property type="evidence" value="ECO:0007669"/>
    <property type="project" value="InterPro"/>
</dbReference>
<dbReference type="InterPro" id="IPR013216">
    <property type="entry name" value="Methyltransf_11"/>
</dbReference>
<evidence type="ECO:0000259" key="1">
    <source>
        <dbReference type="Pfam" id="PF08241"/>
    </source>
</evidence>
<dbReference type="AlphaFoldDB" id="A0A6J4NEV0"/>
<dbReference type="CDD" id="cd02440">
    <property type="entry name" value="AdoMet_MTases"/>
    <property type="match status" value="1"/>
</dbReference>
<dbReference type="PANTHER" id="PTHR42912:SF93">
    <property type="entry name" value="N6-ADENOSINE-METHYLTRANSFERASE TMT1A"/>
    <property type="match status" value="1"/>
</dbReference>
<accession>A0A6J4NEV0</accession>